<organism evidence="2 3">
    <name type="scientific">Streptomyces sporangiiformans</name>
    <dbReference type="NCBI Taxonomy" id="2315329"/>
    <lineage>
        <taxon>Bacteria</taxon>
        <taxon>Bacillati</taxon>
        <taxon>Actinomycetota</taxon>
        <taxon>Actinomycetes</taxon>
        <taxon>Kitasatosporales</taxon>
        <taxon>Streptomycetaceae</taxon>
        <taxon>Streptomyces</taxon>
    </lineage>
</organism>
<sequence length="176" mass="17999">MVRRVVTGISASGKPVVVSDGEPPRTRQYTHTPGFANSLVWSTAAPAAPSADPTAAIRSWVPGPGETIALTVTFPPASVYADPSFNPAAAGAEQLEATPGLAELFEPDAPGMHTTPTVDYGVVLQGEIVLDLDGGEVATLGPGDIVVQNSTRHAWRNPGTEPATVFFVLIGAGGAS</sequence>
<dbReference type="Proteomes" id="UP000317378">
    <property type="component" value="Unassembled WGS sequence"/>
</dbReference>
<dbReference type="PANTHER" id="PTHR36156:SF2">
    <property type="entry name" value="CUPIN TYPE-2 DOMAIN-CONTAINING PROTEIN"/>
    <property type="match status" value="1"/>
</dbReference>
<accession>A0A505DIY6</accession>
<feature type="domain" description="Cupin type-2" evidence="1">
    <location>
        <begin position="110"/>
        <end position="168"/>
    </location>
</feature>
<dbReference type="InterPro" id="IPR047142">
    <property type="entry name" value="OryJ/VirC-like"/>
</dbReference>
<evidence type="ECO:0000313" key="2">
    <source>
        <dbReference type="EMBL" id="TPQ17301.1"/>
    </source>
</evidence>
<protein>
    <submittedName>
        <fullName evidence="2">Cupin domain-containing protein</fullName>
    </submittedName>
</protein>
<dbReference type="Gene3D" id="2.60.120.10">
    <property type="entry name" value="Jelly Rolls"/>
    <property type="match status" value="1"/>
</dbReference>
<dbReference type="InterPro" id="IPR013096">
    <property type="entry name" value="Cupin_2"/>
</dbReference>
<dbReference type="RefSeq" id="WP_119104956.1">
    <property type="nucleotide sequence ID" value="NZ_QXMJ01000296.1"/>
</dbReference>
<evidence type="ECO:0000259" key="1">
    <source>
        <dbReference type="Pfam" id="PF07883"/>
    </source>
</evidence>
<dbReference type="Pfam" id="PF07883">
    <property type="entry name" value="Cupin_2"/>
    <property type="match status" value="1"/>
</dbReference>
<comment type="caution">
    <text evidence="2">The sequence shown here is derived from an EMBL/GenBank/DDBJ whole genome shotgun (WGS) entry which is preliminary data.</text>
</comment>
<evidence type="ECO:0000313" key="3">
    <source>
        <dbReference type="Proteomes" id="UP000317378"/>
    </source>
</evidence>
<dbReference type="EMBL" id="VCHX02000296">
    <property type="protein sequence ID" value="TPQ17301.1"/>
    <property type="molecule type" value="Genomic_DNA"/>
</dbReference>
<dbReference type="PANTHER" id="PTHR36156">
    <property type="entry name" value="SLR2101 PROTEIN"/>
    <property type="match status" value="1"/>
</dbReference>
<proteinExistence type="predicted"/>
<reference evidence="2 3" key="1">
    <citation type="submission" date="2019-06" db="EMBL/GenBank/DDBJ databases">
        <title>Streptomyces sporangiiformans sp. nov., a novel actinomycete isolated from soil in Mount Song.</title>
        <authorList>
            <person name="Han L."/>
        </authorList>
    </citation>
    <scope>NUCLEOTIDE SEQUENCE [LARGE SCALE GENOMIC DNA]</scope>
    <source>
        <strain evidence="2 3">NEAU-SSA 1</strain>
    </source>
</reference>
<dbReference type="OrthoDB" id="713485at2"/>
<name>A0A505DIY6_9ACTN</name>
<dbReference type="InterPro" id="IPR011051">
    <property type="entry name" value="RmlC_Cupin_sf"/>
</dbReference>
<dbReference type="InterPro" id="IPR014710">
    <property type="entry name" value="RmlC-like_jellyroll"/>
</dbReference>
<keyword evidence="3" id="KW-1185">Reference proteome</keyword>
<dbReference type="AlphaFoldDB" id="A0A505DIY6"/>
<dbReference type="SUPFAM" id="SSF51182">
    <property type="entry name" value="RmlC-like cupins"/>
    <property type="match status" value="1"/>
</dbReference>
<gene>
    <name evidence="2" type="ORF">FGD71_037170</name>
</gene>
<dbReference type="CDD" id="cd02231">
    <property type="entry name" value="cupin_BLL6423-like"/>
    <property type="match status" value="1"/>
</dbReference>